<dbReference type="AlphaFoldDB" id="A0A653DEH4"/>
<dbReference type="PANTHER" id="PTHR19282">
    <property type="entry name" value="TETRASPANIN"/>
    <property type="match status" value="1"/>
</dbReference>
<dbReference type="PRINTS" id="PR00259">
    <property type="entry name" value="TMFOUR"/>
</dbReference>
<name>A0A653DEH4_CALMS</name>
<evidence type="ECO:0000256" key="5">
    <source>
        <dbReference type="ARBA" id="ARBA00023136"/>
    </source>
</evidence>
<dbReference type="CDD" id="cd03127">
    <property type="entry name" value="tetraspanin_LEL"/>
    <property type="match status" value="1"/>
</dbReference>
<dbReference type="Gene3D" id="1.10.1450.10">
    <property type="entry name" value="Tetraspanin"/>
    <property type="match status" value="1"/>
</dbReference>
<evidence type="ECO:0000313" key="8">
    <source>
        <dbReference type="Proteomes" id="UP000410492"/>
    </source>
</evidence>
<dbReference type="PIRSF" id="PIRSF002419">
    <property type="entry name" value="Tetraspanin"/>
    <property type="match status" value="1"/>
</dbReference>
<dbReference type="GO" id="GO:0005886">
    <property type="term" value="C:plasma membrane"/>
    <property type="evidence" value="ECO:0007669"/>
    <property type="project" value="TreeGrafter"/>
</dbReference>
<comment type="subcellular location">
    <subcellularLocation>
        <location evidence="1 6">Membrane</location>
        <topology evidence="1 6">Multi-pass membrane protein</topology>
    </subcellularLocation>
</comment>
<dbReference type="PANTHER" id="PTHR19282:SF521">
    <property type="entry name" value="IP01817P-RELATED"/>
    <property type="match status" value="1"/>
</dbReference>
<evidence type="ECO:0000256" key="6">
    <source>
        <dbReference type="RuleBase" id="RU361218"/>
    </source>
</evidence>
<dbReference type="InterPro" id="IPR018499">
    <property type="entry name" value="Tetraspanin/Peripherin"/>
</dbReference>
<dbReference type="EMBL" id="CAACVG010011662">
    <property type="protein sequence ID" value="VEN58594.1"/>
    <property type="molecule type" value="Genomic_DNA"/>
</dbReference>
<comment type="similarity">
    <text evidence="2 6">Belongs to the tetraspanin (TM4SF) family.</text>
</comment>
<keyword evidence="3 6" id="KW-0812">Transmembrane</keyword>
<dbReference type="OrthoDB" id="438211at2759"/>
<protein>
    <recommendedName>
        <fullName evidence="6">Tetraspanin</fullName>
    </recommendedName>
</protein>
<keyword evidence="8" id="KW-1185">Reference proteome</keyword>
<keyword evidence="5 6" id="KW-0472">Membrane</keyword>
<feature type="non-terminal residue" evidence="7">
    <location>
        <position position="1"/>
    </location>
</feature>
<reference evidence="7 8" key="1">
    <citation type="submission" date="2019-01" db="EMBL/GenBank/DDBJ databases">
        <authorList>
            <person name="Sayadi A."/>
        </authorList>
    </citation>
    <scope>NUCLEOTIDE SEQUENCE [LARGE SCALE GENOMIC DNA]</scope>
</reference>
<evidence type="ECO:0000313" key="7">
    <source>
        <dbReference type="EMBL" id="VEN58594.1"/>
    </source>
</evidence>
<keyword evidence="4 6" id="KW-1133">Transmembrane helix</keyword>
<evidence type="ECO:0000256" key="4">
    <source>
        <dbReference type="ARBA" id="ARBA00022989"/>
    </source>
</evidence>
<proteinExistence type="inferred from homology"/>
<dbReference type="InterPro" id="IPR008952">
    <property type="entry name" value="Tetraspanin_EC2_sf"/>
</dbReference>
<feature type="transmembrane region" description="Helical" evidence="6">
    <location>
        <begin position="93"/>
        <end position="113"/>
    </location>
</feature>
<evidence type="ECO:0000256" key="3">
    <source>
        <dbReference type="ARBA" id="ARBA00022692"/>
    </source>
</evidence>
<dbReference type="Pfam" id="PF00335">
    <property type="entry name" value="Tetraspanin"/>
    <property type="match status" value="1"/>
</dbReference>
<dbReference type="InterPro" id="IPR000301">
    <property type="entry name" value="Tetraspanin_animals"/>
</dbReference>
<feature type="transmembrane region" description="Helical" evidence="6">
    <location>
        <begin position="56"/>
        <end position="81"/>
    </location>
</feature>
<sequence>APEKSGRFAPVVTSSNLLRFISFQVAGIGLAVYGGITTYLILITNSQQVIAEYGTVIPSVLTVILGTFLIIFICLGCCGICRESKGCLETYSAFLLLLALAHLAIGGYCVYTYQNSTEYTSSLRLQMALDVMKNVENYKSNPMSMDGVQFWFSCCGANGPSDYNRFGWRDLPHDNNYPGSCCTNGKICSRDAGDLHTTGCAELVYEFTQVTNIFLGYLSLAVGATEILAALLGICLSCCIWRKYRSHWR</sequence>
<organism evidence="7 8">
    <name type="scientific">Callosobruchus maculatus</name>
    <name type="common">Southern cowpea weevil</name>
    <name type="synonym">Pulse bruchid</name>
    <dbReference type="NCBI Taxonomy" id="64391"/>
    <lineage>
        <taxon>Eukaryota</taxon>
        <taxon>Metazoa</taxon>
        <taxon>Ecdysozoa</taxon>
        <taxon>Arthropoda</taxon>
        <taxon>Hexapoda</taxon>
        <taxon>Insecta</taxon>
        <taxon>Pterygota</taxon>
        <taxon>Neoptera</taxon>
        <taxon>Endopterygota</taxon>
        <taxon>Coleoptera</taxon>
        <taxon>Polyphaga</taxon>
        <taxon>Cucujiformia</taxon>
        <taxon>Chrysomeloidea</taxon>
        <taxon>Chrysomelidae</taxon>
        <taxon>Bruchinae</taxon>
        <taxon>Bruchini</taxon>
        <taxon>Callosobruchus</taxon>
    </lineage>
</organism>
<evidence type="ECO:0000256" key="2">
    <source>
        <dbReference type="ARBA" id="ARBA00006840"/>
    </source>
</evidence>
<dbReference type="Proteomes" id="UP000410492">
    <property type="component" value="Unassembled WGS sequence"/>
</dbReference>
<dbReference type="SUPFAM" id="SSF48652">
    <property type="entry name" value="Tetraspanin"/>
    <property type="match status" value="1"/>
</dbReference>
<feature type="transmembrane region" description="Helical" evidence="6">
    <location>
        <begin position="214"/>
        <end position="241"/>
    </location>
</feature>
<accession>A0A653DEH4</accession>
<gene>
    <name evidence="7" type="ORF">CALMAC_LOCUS16908</name>
</gene>
<feature type="transmembrane region" description="Helical" evidence="6">
    <location>
        <begin position="21"/>
        <end position="44"/>
    </location>
</feature>
<evidence type="ECO:0000256" key="1">
    <source>
        <dbReference type="ARBA" id="ARBA00004141"/>
    </source>
</evidence>